<keyword evidence="5" id="KW-1185">Reference proteome</keyword>
<dbReference type="PRINTS" id="PR00724">
    <property type="entry name" value="CRBOXYPTASEC"/>
</dbReference>
<gene>
    <name evidence="4" type="ORF">CKAN_02411700</name>
</gene>
<dbReference type="EC" id="3.4.16.-" evidence="2"/>
<accession>A0A443PVK5</accession>
<dbReference type="Proteomes" id="UP000283530">
    <property type="component" value="Unassembled WGS sequence"/>
</dbReference>
<keyword evidence="2" id="KW-0645">Protease</keyword>
<dbReference type="Gene3D" id="3.40.50.1820">
    <property type="entry name" value="alpha/beta hydrolase"/>
    <property type="match status" value="1"/>
</dbReference>
<evidence type="ECO:0000256" key="1">
    <source>
        <dbReference type="ARBA" id="ARBA00009431"/>
    </source>
</evidence>
<evidence type="ECO:0000256" key="3">
    <source>
        <dbReference type="SAM" id="Coils"/>
    </source>
</evidence>
<reference evidence="4 5" key="1">
    <citation type="journal article" date="2019" name="Nat. Plants">
        <title>Stout camphor tree genome fills gaps in understanding of flowering plant genome evolution.</title>
        <authorList>
            <person name="Chaw S.M."/>
            <person name="Liu Y.C."/>
            <person name="Wu Y.W."/>
            <person name="Wang H.Y."/>
            <person name="Lin C.I."/>
            <person name="Wu C.S."/>
            <person name="Ke H.M."/>
            <person name="Chang L.Y."/>
            <person name="Hsu C.Y."/>
            <person name="Yang H.T."/>
            <person name="Sudianto E."/>
            <person name="Hsu M.H."/>
            <person name="Wu K.P."/>
            <person name="Wang L.N."/>
            <person name="Leebens-Mack J.H."/>
            <person name="Tsai I.J."/>
        </authorList>
    </citation>
    <scope>NUCLEOTIDE SEQUENCE [LARGE SCALE GENOMIC DNA]</scope>
    <source>
        <strain evidence="5">cv. Chaw 1501</strain>
        <tissue evidence="4">Young leaves</tissue>
    </source>
</reference>
<sequence length="505" mass="56196">MKKSSPLSLLLPLFLLHWLSQGKLALGLGTTDGSEEWGYVEVRPKAHMFWWLYHSPQRVHSPSGPWPTVLWLQGGPGASGVGIGNFQEIGPLDSNLKPRNSTWLQKADLLFVDNPVGTGFSFVEDESLVVKTDEEAANDLTALLKALSNKVQKLQTSPLFLVAESYGGKYAVTLGLSLLKAIQNGELKLRLGGIALGDTWISPEDFVFSWGPLLKDVSRLDDNGLKKSNRLISSFDLIINTINIDYRLMDSLFFKSGLSNKLRSNNSLAEAIKQHIQNGQYKNATNLWILLESVISSYSNFVDFYNFMLDSGGDSSSMTSMGLSDGISMKKYSSYLSSKDSSDGDFNSFMNGVIKKKLRIIPKNVSWGGQSDIVFTGLAGDFMKPRINEVDELLSKGVNVTVYNGQLDLICATKGTEAWLQKLKWDGLKKFTNLDRTPLFCNSGPKDTRGFRKSYKNLHFYWILGAGHFVPVDQPCVSLQMIGEITQSPIRTSYSRKLKGYKYKL</sequence>
<proteinExistence type="inferred from homology"/>
<keyword evidence="2 4" id="KW-0121">Carboxypeptidase</keyword>
<dbReference type="InterPro" id="IPR018202">
    <property type="entry name" value="Ser_caboxypep_ser_AS"/>
</dbReference>
<dbReference type="PANTHER" id="PTHR11802:SF498">
    <property type="entry name" value="OS03G0393066 PROTEIN"/>
    <property type="match status" value="1"/>
</dbReference>
<evidence type="ECO:0000313" key="5">
    <source>
        <dbReference type="Proteomes" id="UP000283530"/>
    </source>
</evidence>
<comment type="caution">
    <text evidence="4">The sequence shown here is derived from an EMBL/GenBank/DDBJ whole genome shotgun (WGS) entry which is preliminary data.</text>
</comment>
<dbReference type="GO" id="GO:0004185">
    <property type="term" value="F:serine-type carboxypeptidase activity"/>
    <property type="evidence" value="ECO:0007669"/>
    <property type="project" value="UniProtKB-UniRule"/>
</dbReference>
<keyword evidence="2" id="KW-0378">Hydrolase</keyword>
<dbReference type="InterPro" id="IPR001563">
    <property type="entry name" value="Peptidase_S10"/>
</dbReference>
<protein>
    <recommendedName>
        <fullName evidence="2">Carboxypeptidase</fullName>
        <ecNumber evidence="2">3.4.16.-</ecNumber>
    </recommendedName>
</protein>
<dbReference type="EMBL" id="QPKB01000011">
    <property type="protein sequence ID" value="RWR94805.1"/>
    <property type="molecule type" value="Genomic_DNA"/>
</dbReference>
<comment type="similarity">
    <text evidence="1 2">Belongs to the peptidase S10 family.</text>
</comment>
<evidence type="ECO:0000313" key="4">
    <source>
        <dbReference type="EMBL" id="RWR94805.1"/>
    </source>
</evidence>
<name>A0A443PVK5_9MAGN</name>
<dbReference type="PROSITE" id="PS00131">
    <property type="entry name" value="CARBOXYPEPT_SER_SER"/>
    <property type="match status" value="1"/>
</dbReference>
<dbReference type="PANTHER" id="PTHR11802">
    <property type="entry name" value="SERINE PROTEASE FAMILY S10 SERINE CARBOXYPEPTIDASE"/>
    <property type="match status" value="1"/>
</dbReference>
<keyword evidence="3" id="KW-0175">Coiled coil</keyword>
<dbReference type="SUPFAM" id="SSF53474">
    <property type="entry name" value="alpha/beta-Hydrolases"/>
    <property type="match status" value="1"/>
</dbReference>
<feature type="chain" id="PRO_5018823122" description="Carboxypeptidase" evidence="2">
    <location>
        <begin position="26"/>
        <end position="505"/>
    </location>
</feature>
<feature type="signal peptide" evidence="2">
    <location>
        <begin position="1"/>
        <end position="25"/>
    </location>
</feature>
<evidence type="ECO:0000256" key="2">
    <source>
        <dbReference type="RuleBase" id="RU361156"/>
    </source>
</evidence>
<dbReference type="GO" id="GO:0006508">
    <property type="term" value="P:proteolysis"/>
    <property type="evidence" value="ECO:0007669"/>
    <property type="project" value="UniProtKB-KW"/>
</dbReference>
<feature type="coiled-coil region" evidence="3">
    <location>
        <begin position="130"/>
        <end position="157"/>
    </location>
</feature>
<organism evidence="4 5">
    <name type="scientific">Cinnamomum micranthum f. kanehirae</name>
    <dbReference type="NCBI Taxonomy" id="337451"/>
    <lineage>
        <taxon>Eukaryota</taxon>
        <taxon>Viridiplantae</taxon>
        <taxon>Streptophyta</taxon>
        <taxon>Embryophyta</taxon>
        <taxon>Tracheophyta</taxon>
        <taxon>Spermatophyta</taxon>
        <taxon>Magnoliopsida</taxon>
        <taxon>Magnoliidae</taxon>
        <taxon>Laurales</taxon>
        <taxon>Lauraceae</taxon>
        <taxon>Cinnamomum</taxon>
    </lineage>
</organism>
<dbReference type="OrthoDB" id="443318at2759"/>
<dbReference type="AlphaFoldDB" id="A0A443PVK5"/>
<keyword evidence="2" id="KW-0732">Signal</keyword>
<dbReference type="Pfam" id="PF00450">
    <property type="entry name" value="Peptidase_S10"/>
    <property type="match status" value="1"/>
</dbReference>
<dbReference type="InterPro" id="IPR029058">
    <property type="entry name" value="AB_hydrolase_fold"/>
</dbReference>